<dbReference type="InterPro" id="IPR009061">
    <property type="entry name" value="DNA-bd_dom_put_sf"/>
</dbReference>
<accession>A0A1H3D1J6</accession>
<reference evidence="3" key="1">
    <citation type="submission" date="2016-10" db="EMBL/GenBank/DDBJ databases">
        <authorList>
            <person name="Varghese N."/>
            <person name="Submissions S."/>
        </authorList>
    </citation>
    <scope>NUCLEOTIDE SEQUENCE [LARGE SCALE GENOMIC DNA]</scope>
    <source>
        <strain evidence="3">DSM 173</strain>
    </source>
</reference>
<dbReference type="InterPro" id="IPR000551">
    <property type="entry name" value="MerR-type_HTH_dom"/>
</dbReference>
<evidence type="ECO:0000259" key="1">
    <source>
        <dbReference type="PROSITE" id="PS51736"/>
    </source>
</evidence>
<dbReference type="NCBIfam" id="NF033518">
    <property type="entry name" value="transpos_IS607"/>
    <property type="match status" value="1"/>
</dbReference>
<dbReference type="PANTHER" id="PTHR36172:SF1">
    <property type="entry name" value="RESOLVASE-RELATED"/>
    <property type="match status" value="1"/>
</dbReference>
<dbReference type="SUPFAM" id="SSF46955">
    <property type="entry name" value="Putative DNA-binding domain"/>
    <property type="match status" value="1"/>
</dbReference>
<dbReference type="SMART" id="SM00857">
    <property type="entry name" value="Resolvase"/>
    <property type="match status" value="1"/>
</dbReference>
<dbReference type="InterPro" id="IPR036162">
    <property type="entry name" value="Resolvase-like_N_sf"/>
</dbReference>
<dbReference type="Pfam" id="PF00239">
    <property type="entry name" value="Resolvase"/>
    <property type="match status" value="1"/>
</dbReference>
<evidence type="ECO:0000313" key="3">
    <source>
        <dbReference type="Proteomes" id="UP000198672"/>
    </source>
</evidence>
<dbReference type="PROSITE" id="PS51736">
    <property type="entry name" value="RECOMBINASES_3"/>
    <property type="match status" value="1"/>
</dbReference>
<proteinExistence type="predicted"/>
<dbReference type="AlphaFoldDB" id="A0A1H3D1J6"/>
<dbReference type="InterPro" id="IPR006119">
    <property type="entry name" value="Resolv_N"/>
</dbReference>
<dbReference type="Proteomes" id="UP000198672">
    <property type="component" value="Unassembled WGS sequence"/>
</dbReference>
<keyword evidence="3" id="KW-1185">Reference proteome</keyword>
<evidence type="ECO:0000313" key="2">
    <source>
        <dbReference type="EMBL" id="SDX60277.1"/>
    </source>
</evidence>
<dbReference type="PANTHER" id="PTHR36172">
    <property type="match status" value="1"/>
</dbReference>
<dbReference type="InterPro" id="IPR048046">
    <property type="entry name" value="Transpos_IS607"/>
</dbReference>
<sequence>MAYVPLRKAVAELGLHPNTLRRYADQGRIPTIRNPAGQRLFDVDAYLRRAVGACTVVYARVSRAKHRDDLARQVERLRRVYPDAEVIQDIGSGLNFKRQGLRTLLERLLRGDKLRVVVAHRDRLARFGFDLIAFLVEHNGGEIVVLDQPVDPSREAERTADLLAILHQFAGGLPGRRSHQS</sequence>
<dbReference type="OrthoDB" id="5319803at2"/>
<name>A0A1H3D1J6_ALLWA</name>
<dbReference type="GO" id="GO:0006355">
    <property type="term" value="P:regulation of DNA-templated transcription"/>
    <property type="evidence" value="ECO:0007669"/>
    <property type="project" value="InterPro"/>
</dbReference>
<feature type="domain" description="Resolvase/invertase-type recombinase catalytic" evidence="1">
    <location>
        <begin position="54"/>
        <end position="181"/>
    </location>
</feature>
<dbReference type="Gene3D" id="3.40.50.1390">
    <property type="entry name" value="Resolvase, N-terminal catalytic domain"/>
    <property type="match status" value="1"/>
</dbReference>
<dbReference type="InterPro" id="IPR051491">
    <property type="entry name" value="Recombinase/Transposase-rel"/>
</dbReference>
<dbReference type="Gene3D" id="1.10.1660.10">
    <property type="match status" value="1"/>
</dbReference>
<organism evidence="2 3">
    <name type="scientific">Allochromatium warmingii</name>
    <name type="common">Chromatium warmingii</name>
    <dbReference type="NCBI Taxonomy" id="61595"/>
    <lineage>
        <taxon>Bacteria</taxon>
        <taxon>Pseudomonadati</taxon>
        <taxon>Pseudomonadota</taxon>
        <taxon>Gammaproteobacteria</taxon>
        <taxon>Chromatiales</taxon>
        <taxon>Chromatiaceae</taxon>
        <taxon>Allochromatium</taxon>
    </lineage>
</organism>
<dbReference type="RefSeq" id="WP_091332438.1">
    <property type="nucleotide sequence ID" value="NZ_FNOW01000007.1"/>
</dbReference>
<dbReference type="Pfam" id="PF00376">
    <property type="entry name" value="MerR"/>
    <property type="match status" value="1"/>
</dbReference>
<dbReference type="GO" id="GO:0000150">
    <property type="term" value="F:DNA strand exchange activity"/>
    <property type="evidence" value="ECO:0007669"/>
    <property type="project" value="InterPro"/>
</dbReference>
<gene>
    <name evidence="2" type="ORF">SAMN05421644_10788</name>
</gene>
<dbReference type="STRING" id="61595.SAMN05421644_10788"/>
<dbReference type="SUPFAM" id="SSF53041">
    <property type="entry name" value="Resolvase-like"/>
    <property type="match status" value="1"/>
</dbReference>
<dbReference type="EMBL" id="FNOW01000007">
    <property type="protein sequence ID" value="SDX60277.1"/>
    <property type="molecule type" value="Genomic_DNA"/>
</dbReference>
<protein>
    <submittedName>
        <fullName evidence="2">Predicted site-specific integrase-resolvase</fullName>
    </submittedName>
</protein>
<dbReference type="GO" id="GO:0003677">
    <property type="term" value="F:DNA binding"/>
    <property type="evidence" value="ECO:0007669"/>
    <property type="project" value="InterPro"/>
</dbReference>